<name>A0ABX6P2P6_9BURK</name>
<dbReference type="Gene3D" id="3.40.50.1820">
    <property type="entry name" value="alpha/beta hydrolase"/>
    <property type="match status" value="1"/>
</dbReference>
<evidence type="ECO:0000313" key="3">
    <source>
        <dbReference type="Proteomes" id="UP000500826"/>
    </source>
</evidence>
<feature type="domain" description="Peptidase S33 tripeptidyl aminopeptidase-like C-terminal" evidence="1">
    <location>
        <begin position="3"/>
        <end position="56"/>
    </location>
</feature>
<evidence type="ECO:0000259" key="1">
    <source>
        <dbReference type="Pfam" id="PF08386"/>
    </source>
</evidence>
<dbReference type="Proteomes" id="UP000500826">
    <property type="component" value="Chromosome"/>
</dbReference>
<reference evidence="2 3" key="1">
    <citation type="submission" date="2020-05" db="EMBL/GenBank/DDBJ databases">
        <title>Ramlibacter rhizophilus sp. nov., isolated from rhizosphere soil of national flower Mugunghwa from South Korea.</title>
        <authorList>
            <person name="Zheng-Fei Y."/>
            <person name="Huan T."/>
        </authorList>
    </citation>
    <scope>NUCLEOTIDE SEQUENCE [LARGE SCALE GENOMIC DNA]</scope>
    <source>
        <strain evidence="2 3">H242</strain>
    </source>
</reference>
<proteinExistence type="predicted"/>
<dbReference type="SUPFAM" id="SSF53474">
    <property type="entry name" value="alpha/beta-Hydrolases"/>
    <property type="match status" value="1"/>
</dbReference>
<dbReference type="EMBL" id="CP053418">
    <property type="protein sequence ID" value="QJW83794.1"/>
    <property type="molecule type" value="Genomic_DNA"/>
</dbReference>
<sequence>MGSEDPIVPAAVMHEAADLIPESEVVVVPDAGHSTYFEKPAAFNRLVLDFLARRSRDQFTQSNEAAALTSPAPL</sequence>
<keyword evidence="3" id="KW-1185">Reference proteome</keyword>
<gene>
    <name evidence="2" type="ORF">HK414_06615</name>
</gene>
<organism evidence="2 3">
    <name type="scientific">Ramlibacter terrae</name>
    <dbReference type="NCBI Taxonomy" id="2732511"/>
    <lineage>
        <taxon>Bacteria</taxon>
        <taxon>Pseudomonadati</taxon>
        <taxon>Pseudomonadota</taxon>
        <taxon>Betaproteobacteria</taxon>
        <taxon>Burkholderiales</taxon>
        <taxon>Comamonadaceae</taxon>
        <taxon>Ramlibacter</taxon>
    </lineage>
</organism>
<dbReference type="Pfam" id="PF08386">
    <property type="entry name" value="Abhydrolase_4"/>
    <property type="match status" value="1"/>
</dbReference>
<evidence type="ECO:0000313" key="2">
    <source>
        <dbReference type="EMBL" id="QJW83794.1"/>
    </source>
</evidence>
<dbReference type="InterPro" id="IPR029058">
    <property type="entry name" value="AB_hydrolase_fold"/>
</dbReference>
<dbReference type="InterPro" id="IPR013595">
    <property type="entry name" value="Pept_S33_TAP-like_C"/>
</dbReference>
<accession>A0ABX6P2P6</accession>
<protein>
    <recommendedName>
        <fullName evidence="1">Peptidase S33 tripeptidyl aminopeptidase-like C-terminal domain-containing protein</fullName>
    </recommendedName>
</protein>